<keyword evidence="6" id="KW-0560">Oxidoreductase</keyword>
<accession>A0A409V9W4</accession>
<feature type="region of interest" description="Disordered" evidence="12">
    <location>
        <begin position="304"/>
        <end position="373"/>
    </location>
</feature>
<dbReference type="Gene3D" id="2.70.50.70">
    <property type="match status" value="1"/>
</dbReference>
<comment type="caution">
    <text evidence="14">The sequence shown here is derived from an EMBL/GenBank/DDBJ whole genome shotgun (WGS) entry which is preliminary data.</text>
</comment>
<evidence type="ECO:0000313" key="15">
    <source>
        <dbReference type="Proteomes" id="UP000284842"/>
    </source>
</evidence>
<sequence>MLVIASLALLSTLTRVSGHSAFFHPSMWGFNVTREDFSYDNRPVSPLRDFTFQQWWFHGHLDHPPNAGDFFELPAGQPATAEIACNKGATSYFASSEGGDIREPNNPNNVCPNSPTQAYHTNGIDDLEGCALAIAYKSDVNQVQPEDFTIFSVNHTCVWTRFTDFQVPARMPPCPDGGCICSFFWIHSPKSGGEENYMNGFRCNVTGSTSDVPLAAPKVARRCGADPDNFKMQSVPGNCTYGAKQPFYWLQAERNNVFEGDHSPPVYNDRYNFLDGAQDDIFVDSYDSIPDPSPAARVPVLRTFGDNQPQPPVVVTPTSQSSTIPVGTSADDTADTSGGTTVGSGSHRSTCTTSNNSSAGDGTPDTRELQERNTFMRRSAMRIVQMSRRSRHLDANNRHKLWNIW</sequence>
<evidence type="ECO:0000256" key="7">
    <source>
        <dbReference type="ARBA" id="ARBA00023008"/>
    </source>
</evidence>
<keyword evidence="10" id="KW-0325">Glycoprotein</keyword>
<comment type="cofactor">
    <cofactor evidence="1">
        <name>Cu(2+)</name>
        <dbReference type="ChEBI" id="CHEBI:29036"/>
    </cofactor>
</comment>
<evidence type="ECO:0000256" key="8">
    <source>
        <dbReference type="ARBA" id="ARBA00023033"/>
    </source>
</evidence>
<comment type="similarity">
    <text evidence="11">Belongs to the polysaccharide monooxygenase AA14 family.</text>
</comment>
<evidence type="ECO:0000256" key="10">
    <source>
        <dbReference type="ARBA" id="ARBA00023180"/>
    </source>
</evidence>
<protein>
    <recommendedName>
        <fullName evidence="16">Lytic polysaccharide monooxygenase</fullName>
    </recommendedName>
</protein>
<dbReference type="EMBL" id="NHTK01006118">
    <property type="protein sequence ID" value="PPQ63558.1"/>
    <property type="molecule type" value="Genomic_DNA"/>
</dbReference>
<dbReference type="Pfam" id="PF22810">
    <property type="entry name" value="LPMO_AA14"/>
    <property type="match status" value="1"/>
</dbReference>
<evidence type="ECO:0000256" key="2">
    <source>
        <dbReference type="ARBA" id="ARBA00004613"/>
    </source>
</evidence>
<organism evidence="14 15">
    <name type="scientific">Panaeolus cyanescens</name>
    <dbReference type="NCBI Taxonomy" id="181874"/>
    <lineage>
        <taxon>Eukaryota</taxon>
        <taxon>Fungi</taxon>
        <taxon>Dikarya</taxon>
        <taxon>Basidiomycota</taxon>
        <taxon>Agaricomycotina</taxon>
        <taxon>Agaricomycetes</taxon>
        <taxon>Agaricomycetidae</taxon>
        <taxon>Agaricales</taxon>
        <taxon>Agaricineae</taxon>
        <taxon>Galeropsidaceae</taxon>
        <taxon>Panaeolus</taxon>
    </lineage>
</organism>
<evidence type="ECO:0000313" key="14">
    <source>
        <dbReference type="EMBL" id="PPQ63558.1"/>
    </source>
</evidence>
<keyword evidence="15" id="KW-1185">Reference proteome</keyword>
<name>A0A409V9W4_9AGAR</name>
<keyword evidence="9" id="KW-1015">Disulfide bond</keyword>
<evidence type="ECO:0000256" key="11">
    <source>
        <dbReference type="ARBA" id="ARBA00046340"/>
    </source>
</evidence>
<feature type="compositionally biased region" description="Low complexity" evidence="12">
    <location>
        <begin position="315"/>
        <end position="346"/>
    </location>
</feature>
<dbReference type="OrthoDB" id="2019572at2759"/>
<keyword evidence="5 13" id="KW-0732">Signal</keyword>
<evidence type="ECO:0000256" key="4">
    <source>
        <dbReference type="ARBA" id="ARBA00022723"/>
    </source>
</evidence>
<evidence type="ECO:0000256" key="5">
    <source>
        <dbReference type="ARBA" id="ARBA00022729"/>
    </source>
</evidence>
<feature type="compositionally biased region" description="Polar residues" evidence="12">
    <location>
        <begin position="347"/>
        <end position="360"/>
    </location>
</feature>
<keyword evidence="3" id="KW-0964">Secreted</keyword>
<keyword evidence="7" id="KW-0186">Copper</keyword>
<dbReference type="AlphaFoldDB" id="A0A409V9W4"/>
<dbReference type="Proteomes" id="UP000284842">
    <property type="component" value="Unassembled WGS sequence"/>
</dbReference>
<evidence type="ECO:0000256" key="9">
    <source>
        <dbReference type="ARBA" id="ARBA00023157"/>
    </source>
</evidence>
<dbReference type="GO" id="GO:0005576">
    <property type="term" value="C:extracellular region"/>
    <property type="evidence" value="ECO:0007669"/>
    <property type="project" value="UniProtKB-SubCell"/>
</dbReference>
<dbReference type="STRING" id="181874.A0A409V9W4"/>
<evidence type="ECO:0000256" key="6">
    <source>
        <dbReference type="ARBA" id="ARBA00023002"/>
    </source>
</evidence>
<evidence type="ECO:0000256" key="3">
    <source>
        <dbReference type="ARBA" id="ARBA00022525"/>
    </source>
</evidence>
<dbReference type="InParanoid" id="A0A409V9W4"/>
<dbReference type="GO" id="GO:0004497">
    <property type="term" value="F:monooxygenase activity"/>
    <property type="evidence" value="ECO:0007669"/>
    <property type="project" value="UniProtKB-KW"/>
</dbReference>
<evidence type="ECO:0000256" key="12">
    <source>
        <dbReference type="SAM" id="MobiDB-lite"/>
    </source>
</evidence>
<proteinExistence type="inferred from homology"/>
<gene>
    <name evidence="14" type="ORF">CVT24_004855</name>
</gene>
<comment type="subcellular location">
    <subcellularLocation>
        <location evidence="2">Secreted</location>
    </subcellularLocation>
</comment>
<feature type="signal peptide" evidence="13">
    <location>
        <begin position="1"/>
        <end position="18"/>
    </location>
</feature>
<keyword evidence="4" id="KW-0479">Metal-binding</keyword>
<feature type="chain" id="PRO_5019300665" description="Lytic polysaccharide monooxygenase" evidence="13">
    <location>
        <begin position="19"/>
        <end position="405"/>
    </location>
</feature>
<evidence type="ECO:0008006" key="16">
    <source>
        <dbReference type="Google" id="ProtNLM"/>
    </source>
</evidence>
<evidence type="ECO:0000256" key="13">
    <source>
        <dbReference type="SAM" id="SignalP"/>
    </source>
</evidence>
<dbReference type="InterPro" id="IPR054497">
    <property type="entry name" value="LPMO_AA14"/>
</dbReference>
<reference evidence="14 15" key="1">
    <citation type="journal article" date="2018" name="Evol. Lett.">
        <title>Horizontal gene cluster transfer increased hallucinogenic mushroom diversity.</title>
        <authorList>
            <person name="Reynolds H.T."/>
            <person name="Vijayakumar V."/>
            <person name="Gluck-Thaler E."/>
            <person name="Korotkin H.B."/>
            <person name="Matheny P.B."/>
            <person name="Slot J.C."/>
        </authorList>
    </citation>
    <scope>NUCLEOTIDE SEQUENCE [LARGE SCALE GENOMIC DNA]</scope>
    <source>
        <strain evidence="14 15">2629</strain>
    </source>
</reference>
<dbReference type="GO" id="GO:0046872">
    <property type="term" value="F:metal ion binding"/>
    <property type="evidence" value="ECO:0007669"/>
    <property type="project" value="UniProtKB-KW"/>
</dbReference>
<keyword evidence="8" id="KW-0503">Monooxygenase</keyword>
<evidence type="ECO:0000256" key="1">
    <source>
        <dbReference type="ARBA" id="ARBA00001973"/>
    </source>
</evidence>